<accession>A0A7T8KJX5</accession>
<evidence type="ECO:0000313" key="2">
    <source>
        <dbReference type="Proteomes" id="UP000595437"/>
    </source>
</evidence>
<dbReference type="Proteomes" id="UP000595437">
    <property type="component" value="Chromosome 2"/>
</dbReference>
<organism evidence="1 2">
    <name type="scientific">Caligus rogercresseyi</name>
    <name type="common">Sea louse</name>
    <dbReference type="NCBI Taxonomy" id="217165"/>
    <lineage>
        <taxon>Eukaryota</taxon>
        <taxon>Metazoa</taxon>
        <taxon>Ecdysozoa</taxon>
        <taxon>Arthropoda</taxon>
        <taxon>Crustacea</taxon>
        <taxon>Multicrustacea</taxon>
        <taxon>Hexanauplia</taxon>
        <taxon>Copepoda</taxon>
        <taxon>Siphonostomatoida</taxon>
        <taxon>Caligidae</taxon>
        <taxon>Caligus</taxon>
    </lineage>
</organism>
<dbReference type="AlphaFoldDB" id="A0A7T8KJX5"/>
<keyword evidence="2" id="KW-1185">Reference proteome</keyword>
<name>A0A7T8KJX5_CALRO</name>
<reference evidence="2" key="1">
    <citation type="submission" date="2021-01" db="EMBL/GenBank/DDBJ databases">
        <title>Caligus Genome Assembly.</title>
        <authorList>
            <person name="Gallardo-Escarate C."/>
        </authorList>
    </citation>
    <scope>NUCLEOTIDE SEQUENCE [LARGE SCALE GENOMIC DNA]</scope>
</reference>
<feature type="non-terminal residue" evidence="1">
    <location>
        <position position="1"/>
    </location>
</feature>
<dbReference type="EMBL" id="CP045891">
    <property type="protein sequence ID" value="QQP57299.1"/>
    <property type="molecule type" value="Genomic_DNA"/>
</dbReference>
<gene>
    <name evidence="1" type="ORF">FKW44_002228</name>
</gene>
<protein>
    <submittedName>
        <fullName evidence="1">Uncharacterized protein</fullName>
    </submittedName>
</protein>
<proteinExistence type="predicted"/>
<sequence>TDFLTTVNGKAACHLTGRACHNKITKLLCQGSGIFGVSQRMQVFSFARDKILKTSQRVAEENLDPTGFADIHDDLQTVH</sequence>
<evidence type="ECO:0000313" key="1">
    <source>
        <dbReference type="EMBL" id="QQP57299.1"/>
    </source>
</evidence>